<dbReference type="SUPFAM" id="SSF53098">
    <property type="entry name" value="Ribonuclease H-like"/>
    <property type="match status" value="1"/>
</dbReference>
<comment type="caution">
    <text evidence="2">The sequence shown here is derived from an EMBL/GenBank/DDBJ whole genome shotgun (WGS) entry which is preliminary data.</text>
</comment>
<dbReference type="Proteomes" id="UP000823775">
    <property type="component" value="Unassembled WGS sequence"/>
</dbReference>
<protein>
    <recommendedName>
        <fullName evidence="1">RNase H type-1 domain-containing protein</fullName>
    </recommendedName>
</protein>
<dbReference type="InterPro" id="IPR002156">
    <property type="entry name" value="RNaseH_domain"/>
</dbReference>
<proteinExistence type="predicted"/>
<evidence type="ECO:0000313" key="3">
    <source>
        <dbReference type="Proteomes" id="UP000823775"/>
    </source>
</evidence>
<gene>
    <name evidence="2" type="ORF">HAX54_008187</name>
</gene>
<dbReference type="Pfam" id="PF13456">
    <property type="entry name" value="RVT_3"/>
    <property type="match status" value="1"/>
</dbReference>
<reference evidence="2 3" key="1">
    <citation type="journal article" date="2021" name="BMC Genomics">
        <title>Datura genome reveals duplications of psychoactive alkaloid biosynthetic genes and high mutation rate following tissue culture.</title>
        <authorList>
            <person name="Rajewski A."/>
            <person name="Carter-House D."/>
            <person name="Stajich J."/>
            <person name="Litt A."/>
        </authorList>
    </citation>
    <scope>NUCLEOTIDE SEQUENCE [LARGE SCALE GENOMIC DNA]</scope>
    <source>
        <strain evidence="2">AR-01</strain>
    </source>
</reference>
<dbReference type="PANTHER" id="PTHR47723:SF24">
    <property type="entry name" value="RNASE H TYPE-1 DOMAIN-CONTAINING PROTEIN"/>
    <property type="match status" value="1"/>
</dbReference>
<dbReference type="InterPro" id="IPR012337">
    <property type="entry name" value="RNaseH-like_sf"/>
</dbReference>
<dbReference type="PANTHER" id="PTHR47723">
    <property type="entry name" value="OS05G0353850 PROTEIN"/>
    <property type="match status" value="1"/>
</dbReference>
<dbReference type="Gene3D" id="3.30.420.10">
    <property type="entry name" value="Ribonuclease H-like superfamily/Ribonuclease H"/>
    <property type="match status" value="1"/>
</dbReference>
<evidence type="ECO:0000313" key="2">
    <source>
        <dbReference type="EMBL" id="MCD7469263.1"/>
    </source>
</evidence>
<dbReference type="InterPro" id="IPR053151">
    <property type="entry name" value="RNase_H-like"/>
</dbReference>
<dbReference type="EMBL" id="JACEIK010001420">
    <property type="protein sequence ID" value="MCD7469263.1"/>
    <property type="molecule type" value="Genomic_DNA"/>
</dbReference>
<organism evidence="2 3">
    <name type="scientific">Datura stramonium</name>
    <name type="common">Jimsonweed</name>
    <name type="synonym">Common thornapple</name>
    <dbReference type="NCBI Taxonomy" id="4076"/>
    <lineage>
        <taxon>Eukaryota</taxon>
        <taxon>Viridiplantae</taxon>
        <taxon>Streptophyta</taxon>
        <taxon>Embryophyta</taxon>
        <taxon>Tracheophyta</taxon>
        <taxon>Spermatophyta</taxon>
        <taxon>Magnoliopsida</taxon>
        <taxon>eudicotyledons</taxon>
        <taxon>Gunneridae</taxon>
        <taxon>Pentapetalae</taxon>
        <taxon>asterids</taxon>
        <taxon>lamiids</taxon>
        <taxon>Solanales</taxon>
        <taxon>Solanaceae</taxon>
        <taxon>Solanoideae</taxon>
        <taxon>Datureae</taxon>
        <taxon>Datura</taxon>
    </lineage>
</organism>
<feature type="domain" description="RNase H type-1" evidence="1">
    <location>
        <begin position="12"/>
        <end position="57"/>
    </location>
</feature>
<name>A0ABS8TEF6_DATST</name>
<keyword evidence="3" id="KW-1185">Reference proteome</keyword>
<accession>A0ABS8TEF6</accession>
<sequence>MERRQQGMIKMNTDGSYINETGEAGIGVIARDDQGNLTITFYFNIKCRSNNEAEAQAARETNLVADALAKNAFKKVNLSILCNYRNLPSEAKGSFFIGITVKSLALG</sequence>
<dbReference type="InterPro" id="IPR036397">
    <property type="entry name" value="RNaseH_sf"/>
</dbReference>
<evidence type="ECO:0000259" key="1">
    <source>
        <dbReference type="Pfam" id="PF13456"/>
    </source>
</evidence>